<dbReference type="AlphaFoldDB" id="A0A917A145"/>
<sequence>MCVKGLEWWIETNFQSTLNADPKRAYNITYKELDLSTFFNGIQLENVEVIPLDLHNQTSINAILNNAHLEGLNLYGLLFEKRLSINSITFIQPKFKISLSPDRVQKESRRSIQSMFSDVLTRVDITNFNLIDGSVLLSESNSNSTIGSISNINIKASKINTNSLKFSNIIPFEMDNLTISFDSLHFSLNEFSNIHVSHFHYQLKEKEASLKGISFENSLDWLKVSQDIPYQKDIMQFGAKEISIHQFETSSEFYSHLDLVAQKVSIDQFDLQIGKNKNRPPPPIKIKPTFQEMLKLIPFKMKVDTINILNSSLAYSELGAGKNQYGTIDIQKMNGFVYGVTNMLEKQNNFEQMFAELKGKLMGQADIGFKLNIPYQSNNFSATIEAKAIELSKLNNIIEPLVHLEIDSGKANRIHYTMNYNGY</sequence>
<gene>
    <name evidence="1" type="ORF">GCM10010831_23770</name>
</gene>
<evidence type="ECO:0000313" key="1">
    <source>
        <dbReference type="EMBL" id="GGE21928.1"/>
    </source>
</evidence>
<dbReference type="Proteomes" id="UP000599688">
    <property type="component" value="Unassembled WGS sequence"/>
</dbReference>
<name>A0A917A145_9FLAO</name>
<reference evidence="1 2" key="1">
    <citation type="journal article" date="2014" name="Int. J. Syst. Evol. Microbiol.">
        <title>Complete genome sequence of Corynebacterium casei LMG S-19264T (=DSM 44701T), isolated from a smear-ripened cheese.</title>
        <authorList>
            <consortium name="US DOE Joint Genome Institute (JGI-PGF)"/>
            <person name="Walter F."/>
            <person name="Albersmeier A."/>
            <person name="Kalinowski J."/>
            <person name="Ruckert C."/>
        </authorList>
    </citation>
    <scope>NUCLEOTIDE SEQUENCE [LARGE SCALE GENOMIC DNA]</scope>
    <source>
        <strain evidence="1 2">CGMCC 1.12925</strain>
    </source>
</reference>
<dbReference type="EMBL" id="BMGL01000015">
    <property type="protein sequence ID" value="GGE21928.1"/>
    <property type="molecule type" value="Genomic_DNA"/>
</dbReference>
<comment type="caution">
    <text evidence="1">The sequence shown here is derived from an EMBL/GenBank/DDBJ whole genome shotgun (WGS) entry which is preliminary data.</text>
</comment>
<evidence type="ECO:0000313" key="2">
    <source>
        <dbReference type="Proteomes" id="UP000599688"/>
    </source>
</evidence>
<organism evidence="1 2">
    <name type="scientific">Psychroflexus salis</name>
    <dbReference type="NCBI Taxonomy" id="1526574"/>
    <lineage>
        <taxon>Bacteria</taxon>
        <taxon>Pseudomonadati</taxon>
        <taxon>Bacteroidota</taxon>
        <taxon>Flavobacteriia</taxon>
        <taxon>Flavobacteriales</taxon>
        <taxon>Flavobacteriaceae</taxon>
        <taxon>Psychroflexus</taxon>
    </lineage>
</organism>
<proteinExistence type="predicted"/>
<accession>A0A917A145</accession>
<keyword evidence="2" id="KW-1185">Reference proteome</keyword>
<protein>
    <submittedName>
        <fullName evidence="1">Uncharacterized protein</fullName>
    </submittedName>
</protein>